<evidence type="ECO:0000256" key="4">
    <source>
        <dbReference type="ARBA" id="ARBA00022741"/>
    </source>
</evidence>
<dbReference type="EMBL" id="JAWWNJ010000038">
    <property type="protein sequence ID" value="KAK7021483.1"/>
    <property type="molecule type" value="Genomic_DNA"/>
</dbReference>
<sequence>MYWSAHSEFPAEDLEPVARHLPGGRGRRAELEKAEDAQPVYHLLGGLEVDEECLQRARFLSAGGYAEVYSVASKSGSRAIAMKQLRGTVDFKHVQREVKVISHLPSSELVVKFHGYSIRGPHSRCQVSLFFELVDFGSLATLIPPRRDALASEMIRFIIHQVNQGLAFLHKFLVHHRDVKPGNVLVTQTGLCKLADFGLSKIAGGSTSQTHSNIGTGTQEYLAPEALETLRYSLSSDIWAMGCLFQWLLTGRGPFEEYRFPIFPMMKHMEALRSGIINFAGPPLPSAFQFPSDQAASYRSQCFTFDSKNRPKANVLLQHKYFDHLDREHESARFCQFLMGS</sequence>
<evidence type="ECO:0000259" key="7">
    <source>
        <dbReference type="PROSITE" id="PS50011"/>
    </source>
</evidence>
<organism evidence="8 9">
    <name type="scientific">Favolaschia claudopus</name>
    <dbReference type="NCBI Taxonomy" id="2862362"/>
    <lineage>
        <taxon>Eukaryota</taxon>
        <taxon>Fungi</taxon>
        <taxon>Dikarya</taxon>
        <taxon>Basidiomycota</taxon>
        <taxon>Agaricomycotina</taxon>
        <taxon>Agaricomycetes</taxon>
        <taxon>Agaricomycetidae</taxon>
        <taxon>Agaricales</taxon>
        <taxon>Marasmiineae</taxon>
        <taxon>Mycenaceae</taxon>
        <taxon>Favolaschia</taxon>
    </lineage>
</organism>
<accession>A0AAW0B6E2</accession>
<dbReference type="PROSITE" id="PS50011">
    <property type="entry name" value="PROTEIN_KINASE_DOM"/>
    <property type="match status" value="1"/>
</dbReference>
<evidence type="ECO:0000256" key="6">
    <source>
        <dbReference type="ARBA" id="ARBA00022840"/>
    </source>
</evidence>
<evidence type="ECO:0000313" key="8">
    <source>
        <dbReference type="EMBL" id="KAK7021483.1"/>
    </source>
</evidence>
<dbReference type="SMART" id="SM00220">
    <property type="entry name" value="S_TKc"/>
    <property type="match status" value="1"/>
</dbReference>
<dbReference type="AlphaFoldDB" id="A0AAW0B6E2"/>
<gene>
    <name evidence="8" type="ORF">R3P38DRAFT_1126824</name>
</gene>
<dbReference type="InterPro" id="IPR000719">
    <property type="entry name" value="Prot_kinase_dom"/>
</dbReference>
<keyword evidence="4" id="KW-0547">Nucleotide-binding</keyword>
<dbReference type="PROSITE" id="PS00108">
    <property type="entry name" value="PROTEIN_KINASE_ST"/>
    <property type="match status" value="1"/>
</dbReference>
<evidence type="ECO:0000256" key="3">
    <source>
        <dbReference type="ARBA" id="ARBA00022679"/>
    </source>
</evidence>
<keyword evidence="9" id="KW-1185">Reference proteome</keyword>
<protein>
    <submittedName>
        <fullName evidence="8">Kinase-like domain-containing protein</fullName>
    </submittedName>
</protein>
<comment type="caution">
    <text evidence="8">The sequence shown here is derived from an EMBL/GenBank/DDBJ whole genome shotgun (WGS) entry which is preliminary data.</text>
</comment>
<name>A0AAW0B6E2_9AGAR</name>
<dbReference type="GO" id="GO:0004674">
    <property type="term" value="F:protein serine/threonine kinase activity"/>
    <property type="evidence" value="ECO:0007669"/>
    <property type="project" value="UniProtKB-KW"/>
</dbReference>
<dbReference type="Gene3D" id="1.10.510.10">
    <property type="entry name" value="Transferase(Phosphotransferase) domain 1"/>
    <property type="match status" value="1"/>
</dbReference>
<keyword evidence="6" id="KW-0067">ATP-binding</keyword>
<dbReference type="Proteomes" id="UP001362999">
    <property type="component" value="Unassembled WGS sequence"/>
</dbReference>
<dbReference type="PANTHER" id="PTHR11584:SF369">
    <property type="entry name" value="MITOGEN-ACTIVATED PROTEIN KINASE KINASE KINASE 19-RELATED"/>
    <property type="match status" value="1"/>
</dbReference>
<dbReference type="GO" id="GO:0005524">
    <property type="term" value="F:ATP binding"/>
    <property type="evidence" value="ECO:0007669"/>
    <property type="project" value="UniProtKB-KW"/>
</dbReference>
<evidence type="ECO:0000256" key="2">
    <source>
        <dbReference type="ARBA" id="ARBA00022527"/>
    </source>
</evidence>
<keyword evidence="2" id="KW-0723">Serine/threonine-protein kinase</keyword>
<dbReference type="InterPro" id="IPR008271">
    <property type="entry name" value="Ser/Thr_kinase_AS"/>
</dbReference>
<feature type="domain" description="Protein kinase" evidence="7">
    <location>
        <begin position="54"/>
        <end position="322"/>
    </location>
</feature>
<dbReference type="Pfam" id="PF00069">
    <property type="entry name" value="Pkinase"/>
    <property type="match status" value="1"/>
</dbReference>
<keyword evidence="3" id="KW-0808">Transferase</keyword>
<dbReference type="PANTHER" id="PTHR11584">
    <property type="entry name" value="SERINE/THREONINE PROTEIN KINASE"/>
    <property type="match status" value="1"/>
</dbReference>
<dbReference type="SUPFAM" id="SSF56112">
    <property type="entry name" value="Protein kinase-like (PK-like)"/>
    <property type="match status" value="1"/>
</dbReference>
<evidence type="ECO:0000313" key="9">
    <source>
        <dbReference type="Proteomes" id="UP001362999"/>
    </source>
</evidence>
<comment type="similarity">
    <text evidence="1">Belongs to the protein kinase superfamily. STE Ser/Thr protein kinase family. MAP kinase kinase kinase subfamily.</text>
</comment>
<evidence type="ECO:0000256" key="5">
    <source>
        <dbReference type="ARBA" id="ARBA00022777"/>
    </source>
</evidence>
<keyword evidence="5 8" id="KW-0418">Kinase</keyword>
<proteinExistence type="inferred from homology"/>
<reference evidence="8 9" key="1">
    <citation type="journal article" date="2024" name="J Genomics">
        <title>Draft genome sequencing and assembly of Favolaschia claudopus CIRM-BRFM 2984 isolated from oak limbs.</title>
        <authorList>
            <person name="Navarro D."/>
            <person name="Drula E."/>
            <person name="Chaduli D."/>
            <person name="Cazenave R."/>
            <person name="Ahrendt S."/>
            <person name="Wang J."/>
            <person name="Lipzen A."/>
            <person name="Daum C."/>
            <person name="Barry K."/>
            <person name="Grigoriev I.V."/>
            <person name="Favel A."/>
            <person name="Rosso M.N."/>
            <person name="Martin F."/>
        </authorList>
    </citation>
    <scope>NUCLEOTIDE SEQUENCE [LARGE SCALE GENOMIC DNA]</scope>
    <source>
        <strain evidence="8 9">CIRM-BRFM 2984</strain>
    </source>
</reference>
<evidence type="ECO:0000256" key="1">
    <source>
        <dbReference type="ARBA" id="ARBA00006529"/>
    </source>
</evidence>
<dbReference type="InterPro" id="IPR011009">
    <property type="entry name" value="Kinase-like_dom_sf"/>
</dbReference>